<evidence type="ECO:0000313" key="2">
    <source>
        <dbReference type="EMBL" id="MFC1403100.1"/>
    </source>
</evidence>
<protein>
    <submittedName>
        <fullName evidence="2">Uncharacterized protein</fullName>
    </submittedName>
</protein>
<evidence type="ECO:0000256" key="1">
    <source>
        <dbReference type="SAM" id="MobiDB-lite"/>
    </source>
</evidence>
<comment type="caution">
    <text evidence="2">The sequence shown here is derived from an EMBL/GenBank/DDBJ whole genome shotgun (WGS) entry which is preliminary data.</text>
</comment>
<evidence type="ECO:0000313" key="3">
    <source>
        <dbReference type="Proteomes" id="UP001592528"/>
    </source>
</evidence>
<proteinExistence type="predicted"/>
<feature type="region of interest" description="Disordered" evidence="1">
    <location>
        <begin position="1"/>
        <end position="31"/>
    </location>
</feature>
<dbReference type="RefSeq" id="WP_030254804.1">
    <property type="nucleotide sequence ID" value="NZ_JBHEZZ010000009.1"/>
</dbReference>
<keyword evidence="3" id="KW-1185">Reference proteome</keyword>
<dbReference type="Proteomes" id="UP001592528">
    <property type="component" value="Unassembled WGS sequence"/>
</dbReference>
<gene>
    <name evidence="2" type="ORF">ACEZDJ_17565</name>
</gene>
<sequence>MRPARLTDPNIHRPDTGPRPRPASLPPPAHTVGNSFALDRVKVLVLLPDDMHLTTRMVADYFEVGVEAIADVLSRPGGP</sequence>
<organism evidence="2 3">
    <name type="scientific">Streptacidiphilus cavernicola</name>
    <dbReference type="NCBI Taxonomy" id="3342716"/>
    <lineage>
        <taxon>Bacteria</taxon>
        <taxon>Bacillati</taxon>
        <taxon>Actinomycetota</taxon>
        <taxon>Actinomycetes</taxon>
        <taxon>Kitasatosporales</taxon>
        <taxon>Streptomycetaceae</taxon>
        <taxon>Streptacidiphilus</taxon>
    </lineage>
</organism>
<dbReference type="EMBL" id="JBHEZZ010000009">
    <property type="protein sequence ID" value="MFC1403100.1"/>
    <property type="molecule type" value="Genomic_DNA"/>
</dbReference>
<feature type="compositionally biased region" description="Pro residues" evidence="1">
    <location>
        <begin position="19"/>
        <end position="29"/>
    </location>
</feature>
<name>A0ABV6UNT4_9ACTN</name>
<accession>A0ABV6UNT4</accession>
<reference evidence="2 3" key="1">
    <citation type="submission" date="2024-09" db="EMBL/GenBank/DDBJ databases">
        <authorList>
            <person name="Lee S.D."/>
        </authorList>
    </citation>
    <scope>NUCLEOTIDE SEQUENCE [LARGE SCALE GENOMIC DNA]</scope>
    <source>
        <strain evidence="2 3">N1-5</strain>
    </source>
</reference>